<dbReference type="OrthoDB" id="192696at2"/>
<feature type="signal peptide" evidence="4">
    <location>
        <begin position="1"/>
        <end position="22"/>
    </location>
</feature>
<accession>A0A158KIW7</accession>
<keyword evidence="2" id="KW-0442">Lipid degradation</keyword>
<sequence>MWKLPSAAGALLLVLAATLAHGATVGETHRVTSDATASLRDAEQRPALRITVWYPAAPDAVEHDIAIGPPSRPLFEVGSVAPDAAFAPGDDRRPVILLSHGFGGTARIMGWFGIALARKGYIVVAVDHPGNNGVDKMTVAGASLWWDRAEDLRAALTATTQDPSIGPHMDLSRVGVAGFSAGGFTALVAAGARVQPLRLRQFCLAHPDDGICRPQLEFNVTPQDYEAMLEHPEIKAEVARASADHTIPQVRAAFVMAPAIVQSLESASLARLRVPVEIILGDADTTAPPSTNGLVVARLVPRASLIRLAGVGHYDFLSSCTAAGTATAPACKLAVRQSETHRIAIEAAEAFFGRHLGATH</sequence>
<dbReference type="Proteomes" id="UP000054770">
    <property type="component" value="Unassembled WGS sequence"/>
</dbReference>
<dbReference type="AlphaFoldDB" id="A0A158KIW7"/>
<evidence type="ECO:0000256" key="1">
    <source>
        <dbReference type="ARBA" id="ARBA00022801"/>
    </source>
</evidence>
<comment type="caution">
    <text evidence="5">The sequence shown here is derived from an EMBL/GenBank/DDBJ whole genome shotgun (WGS) entry which is preliminary data.</text>
</comment>
<keyword evidence="6" id="KW-1185">Reference proteome</keyword>
<gene>
    <name evidence="5" type="ORF">AWB68_05916</name>
</gene>
<dbReference type="PANTHER" id="PTHR10272:SF0">
    <property type="entry name" value="PLATELET-ACTIVATING FACTOR ACETYLHYDROLASE"/>
    <property type="match status" value="1"/>
</dbReference>
<dbReference type="SUPFAM" id="SSF53474">
    <property type="entry name" value="alpha/beta-Hydrolases"/>
    <property type="match status" value="1"/>
</dbReference>
<dbReference type="EMBL" id="FCON02000095">
    <property type="protein sequence ID" value="SAL80693.1"/>
    <property type="molecule type" value="Genomic_DNA"/>
</dbReference>
<keyword evidence="1" id="KW-0378">Hydrolase</keyword>
<dbReference type="GO" id="GO:0003847">
    <property type="term" value="F:1-alkyl-2-acetylglycerophosphocholine esterase activity"/>
    <property type="evidence" value="ECO:0007669"/>
    <property type="project" value="TreeGrafter"/>
</dbReference>
<dbReference type="PANTHER" id="PTHR10272">
    <property type="entry name" value="PLATELET-ACTIVATING FACTOR ACETYLHYDROLASE"/>
    <property type="match status" value="1"/>
</dbReference>
<evidence type="ECO:0000256" key="4">
    <source>
        <dbReference type="SAM" id="SignalP"/>
    </source>
</evidence>
<keyword evidence="3" id="KW-0443">Lipid metabolism</keyword>
<dbReference type="Pfam" id="PF03403">
    <property type="entry name" value="PAF-AH_p_II"/>
    <property type="match status" value="1"/>
</dbReference>
<dbReference type="GO" id="GO:0016042">
    <property type="term" value="P:lipid catabolic process"/>
    <property type="evidence" value="ECO:0007669"/>
    <property type="project" value="UniProtKB-KW"/>
</dbReference>
<evidence type="ECO:0000256" key="3">
    <source>
        <dbReference type="ARBA" id="ARBA00023098"/>
    </source>
</evidence>
<keyword evidence="4" id="KW-0732">Signal</keyword>
<feature type="chain" id="PRO_5011108647" evidence="4">
    <location>
        <begin position="23"/>
        <end position="360"/>
    </location>
</feature>
<dbReference type="InterPro" id="IPR029058">
    <property type="entry name" value="AB_hydrolase_fold"/>
</dbReference>
<evidence type="ECO:0000313" key="6">
    <source>
        <dbReference type="Proteomes" id="UP000054770"/>
    </source>
</evidence>
<dbReference type="Gene3D" id="3.40.50.1820">
    <property type="entry name" value="alpha/beta hydrolase"/>
    <property type="match status" value="1"/>
</dbReference>
<evidence type="ECO:0000313" key="5">
    <source>
        <dbReference type="EMBL" id="SAL80693.1"/>
    </source>
</evidence>
<protein>
    <submittedName>
        <fullName evidence="5">Dienelactone hydrolase-like protein</fullName>
    </submittedName>
</protein>
<proteinExistence type="predicted"/>
<organism evidence="5 6">
    <name type="scientific">Caballeronia choica</name>
    <dbReference type="NCBI Taxonomy" id="326476"/>
    <lineage>
        <taxon>Bacteria</taxon>
        <taxon>Pseudomonadati</taxon>
        <taxon>Pseudomonadota</taxon>
        <taxon>Betaproteobacteria</taxon>
        <taxon>Burkholderiales</taxon>
        <taxon>Burkholderiaceae</taxon>
        <taxon>Caballeronia</taxon>
    </lineage>
</organism>
<dbReference type="InterPro" id="IPR016986">
    <property type="entry name" value="UCP031982_abhydr"/>
</dbReference>
<name>A0A158KIW7_9BURK</name>
<dbReference type="RefSeq" id="WP_087647906.1">
    <property type="nucleotide sequence ID" value="NZ_FCON02000095.1"/>
</dbReference>
<reference evidence="5" key="1">
    <citation type="submission" date="2016-01" db="EMBL/GenBank/DDBJ databases">
        <authorList>
            <person name="Peeters C."/>
        </authorList>
    </citation>
    <scope>NUCLEOTIDE SEQUENCE [LARGE SCALE GENOMIC DNA]</scope>
    <source>
        <strain evidence="5">LMG 22940</strain>
    </source>
</reference>
<dbReference type="PIRSF" id="PIRSF031982">
    <property type="entry name" value="UCP031982_abhydr"/>
    <property type="match status" value="1"/>
</dbReference>
<evidence type="ECO:0000256" key="2">
    <source>
        <dbReference type="ARBA" id="ARBA00022963"/>
    </source>
</evidence>